<dbReference type="EMBL" id="VSSQ01000689">
    <property type="protein sequence ID" value="MPL99801.1"/>
    <property type="molecule type" value="Genomic_DNA"/>
</dbReference>
<organism evidence="1">
    <name type="scientific">bioreactor metagenome</name>
    <dbReference type="NCBI Taxonomy" id="1076179"/>
    <lineage>
        <taxon>unclassified sequences</taxon>
        <taxon>metagenomes</taxon>
        <taxon>ecological metagenomes</taxon>
    </lineage>
</organism>
<dbReference type="AlphaFoldDB" id="A0A644W7U7"/>
<reference evidence="1" key="1">
    <citation type="submission" date="2019-08" db="EMBL/GenBank/DDBJ databases">
        <authorList>
            <person name="Kucharzyk K."/>
            <person name="Murdoch R.W."/>
            <person name="Higgins S."/>
            <person name="Loffler F."/>
        </authorList>
    </citation>
    <scope>NUCLEOTIDE SEQUENCE</scope>
</reference>
<sequence length="134" mass="15817">MKHNYSQKLLVAACIVTTLNFVSCGKYEEGPEFSIIPKKARLTGEWEVVKVGDYNTDPSVSVILDFEKDGDFDYTYEYGSGYNYGYSGEWEWEDHKEIIEVELDGYVMDWEVLRLTNDELWFEYDNEVWECEKK</sequence>
<gene>
    <name evidence="1" type="ORF">SDC9_46022</name>
</gene>
<proteinExistence type="predicted"/>
<comment type="caution">
    <text evidence="1">The sequence shown here is derived from an EMBL/GenBank/DDBJ whole genome shotgun (WGS) entry which is preliminary data.</text>
</comment>
<accession>A0A644W7U7</accession>
<name>A0A644W7U7_9ZZZZ</name>
<evidence type="ECO:0008006" key="2">
    <source>
        <dbReference type="Google" id="ProtNLM"/>
    </source>
</evidence>
<evidence type="ECO:0000313" key="1">
    <source>
        <dbReference type="EMBL" id="MPL99801.1"/>
    </source>
</evidence>
<protein>
    <recommendedName>
        <fullName evidence="2">Lipocalin-like domain-containing protein</fullName>
    </recommendedName>
</protein>